<sequence length="189" mass="20462">MPTDLHLACFFGYGSLVNRATHSYPGAIPARLPGWRRVWVHTAARPVAYLSAEPAPGVVIDGLLAEVPGGDWSALDLREAAYLRHPVDVECAGQGRSAQVYAVPPDGAVPPRTRHPVLLSYLDAVVQGFLREWGPEGVQRFFATTAGWDAPFLDDRAAPRYPRAQRLDAAETALVDDGLARVGARRITA</sequence>
<dbReference type="InterPro" id="IPR036568">
    <property type="entry name" value="GGCT-like_sf"/>
</dbReference>
<gene>
    <name evidence="2" type="ORF">SAMN05421774_1149</name>
</gene>
<evidence type="ECO:0000313" key="3">
    <source>
        <dbReference type="Proteomes" id="UP000186141"/>
    </source>
</evidence>
<feature type="domain" description="Gamma-glutamylcyclotransferase AIG2-like" evidence="1">
    <location>
        <begin position="11"/>
        <end position="105"/>
    </location>
</feature>
<proteinExistence type="predicted"/>
<name>A0A1N7QKD9_9RHOB</name>
<dbReference type="GO" id="GO:0016740">
    <property type="term" value="F:transferase activity"/>
    <property type="evidence" value="ECO:0007669"/>
    <property type="project" value="UniProtKB-KW"/>
</dbReference>
<protein>
    <submittedName>
        <fullName evidence="2">Gamma-glutamyl cyclotransferase, AIG2-like</fullName>
    </submittedName>
</protein>
<keyword evidence="2" id="KW-0808">Transferase</keyword>
<dbReference type="STRING" id="1086013.SAMN05421774_1149"/>
<evidence type="ECO:0000259" key="1">
    <source>
        <dbReference type="Pfam" id="PF06094"/>
    </source>
</evidence>
<accession>A0A1N7QKD9</accession>
<reference evidence="2 3" key="1">
    <citation type="submission" date="2017-01" db="EMBL/GenBank/DDBJ databases">
        <authorList>
            <person name="Mah S.A."/>
            <person name="Swanson W.J."/>
            <person name="Moy G.W."/>
            <person name="Vacquier V.D."/>
        </authorList>
    </citation>
    <scope>NUCLEOTIDE SEQUENCE [LARGE SCALE GENOMIC DNA]</scope>
    <source>
        <strain evidence="2 3">DSM 26375</strain>
    </source>
</reference>
<evidence type="ECO:0000313" key="2">
    <source>
        <dbReference type="EMBL" id="SIT23341.1"/>
    </source>
</evidence>
<dbReference type="InterPro" id="IPR013024">
    <property type="entry name" value="GGCT-like"/>
</dbReference>
<dbReference type="AlphaFoldDB" id="A0A1N7QKD9"/>
<dbReference type="OrthoDB" id="5567366at2"/>
<dbReference type="SUPFAM" id="SSF110857">
    <property type="entry name" value="Gamma-glutamyl cyclotransferase-like"/>
    <property type="match status" value="1"/>
</dbReference>
<dbReference type="Pfam" id="PF06094">
    <property type="entry name" value="GGACT"/>
    <property type="match status" value="1"/>
</dbReference>
<dbReference type="Gene3D" id="3.10.490.10">
    <property type="entry name" value="Gamma-glutamyl cyclotransferase-like"/>
    <property type="match status" value="1"/>
</dbReference>
<dbReference type="RefSeq" id="WP_076534208.1">
    <property type="nucleotide sequence ID" value="NZ_BMEH01000014.1"/>
</dbReference>
<dbReference type="CDD" id="cd06661">
    <property type="entry name" value="GGCT_like"/>
    <property type="match status" value="1"/>
</dbReference>
<keyword evidence="3" id="KW-1185">Reference proteome</keyword>
<dbReference type="Proteomes" id="UP000186141">
    <property type="component" value="Unassembled WGS sequence"/>
</dbReference>
<organism evidence="2 3">
    <name type="scientific">Gemmobacter megaterium</name>
    <dbReference type="NCBI Taxonomy" id="1086013"/>
    <lineage>
        <taxon>Bacteria</taxon>
        <taxon>Pseudomonadati</taxon>
        <taxon>Pseudomonadota</taxon>
        <taxon>Alphaproteobacteria</taxon>
        <taxon>Rhodobacterales</taxon>
        <taxon>Paracoccaceae</taxon>
        <taxon>Gemmobacter</taxon>
    </lineage>
</organism>
<dbReference type="EMBL" id="FTOT01000014">
    <property type="protein sequence ID" value="SIT23341.1"/>
    <property type="molecule type" value="Genomic_DNA"/>
</dbReference>
<dbReference type="InterPro" id="IPR009288">
    <property type="entry name" value="AIG2-like_dom"/>
</dbReference>